<proteinExistence type="predicted"/>
<dbReference type="STRING" id="48709.A0A1D2MJY4"/>
<dbReference type="InterPro" id="IPR036055">
    <property type="entry name" value="LDL_receptor-like_sf"/>
</dbReference>
<dbReference type="SMART" id="SM00192">
    <property type="entry name" value="LDLa"/>
    <property type="match status" value="1"/>
</dbReference>
<dbReference type="EMBL" id="LJIJ01001047">
    <property type="protein sequence ID" value="ODM93195.1"/>
    <property type="molecule type" value="Genomic_DNA"/>
</dbReference>
<keyword evidence="3" id="KW-0812">Transmembrane</keyword>
<dbReference type="Pfam" id="PF00057">
    <property type="entry name" value="Ldl_recept_a"/>
    <property type="match status" value="1"/>
</dbReference>
<evidence type="ECO:0000256" key="2">
    <source>
        <dbReference type="PROSITE-ProRule" id="PRU00124"/>
    </source>
</evidence>
<gene>
    <name evidence="4" type="ORF">Ocin01_13487</name>
</gene>
<dbReference type="PROSITE" id="PS50068">
    <property type="entry name" value="LDLRA_2"/>
    <property type="match status" value="1"/>
</dbReference>
<dbReference type="AlphaFoldDB" id="A0A1D2MJY4"/>
<keyword evidence="1 2" id="KW-1015">Disulfide bond</keyword>
<dbReference type="PROSITE" id="PS01209">
    <property type="entry name" value="LDLRA_1"/>
    <property type="match status" value="1"/>
</dbReference>
<dbReference type="SUPFAM" id="SSF57424">
    <property type="entry name" value="LDL receptor-like module"/>
    <property type="match status" value="1"/>
</dbReference>
<dbReference type="Gene3D" id="4.10.400.10">
    <property type="entry name" value="Low-density Lipoprotein Receptor"/>
    <property type="match status" value="1"/>
</dbReference>
<dbReference type="OrthoDB" id="19606at2759"/>
<keyword evidence="4" id="KW-0449">Lipoprotein</keyword>
<feature type="transmembrane region" description="Helical" evidence="3">
    <location>
        <begin position="12"/>
        <end position="40"/>
    </location>
</feature>
<protein>
    <submittedName>
        <fullName evidence="4">Low-density lipoprotein receptor-related protein 4</fullName>
    </submittedName>
</protein>
<keyword evidence="3" id="KW-0472">Membrane</keyword>
<dbReference type="InterPro" id="IPR023415">
    <property type="entry name" value="LDLR_class-A_CS"/>
</dbReference>
<evidence type="ECO:0000256" key="1">
    <source>
        <dbReference type="ARBA" id="ARBA00023157"/>
    </source>
</evidence>
<accession>A0A1D2MJY4</accession>
<comment type="caution">
    <text evidence="4">The sequence shown here is derived from an EMBL/GenBank/DDBJ whole genome shotgun (WGS) entry which is preliminary data.</text>
</comment>
<keyword evidence="4" id="KW-0675">Receptor</keyword>
<organism evidence="4 5">
    <name type="scientific">Orchesella cincta</name>
    <name type="common">Springtail</name>
    <name type="synonym">Podura cincta</name>
    <dbReference type="NCBI Taxonomy" id="48709"/>
    <lineage>
        <taxon>Eukaryota</taxon>
        <taxon>Metazoa</taxon>
        <taxon>Ecdysozoa</taxon>
        <taxon>Arthropoda</taxon>
        <taxon>Hexapoda</taxon>
        <taxon>Collembola</taxon>
        <taxon>Entomobryomorpha</taxon>
        <taxon>Entomobryoidea</taxon>
        <taxon>Orchesellidae</taxon>
        <taxon>Orchesellinae</taxon>
        <taxon>Orchesella</taxon>
    </lineage>
</organism>
<dbReference type="InterPro" id="IPR002172">
    <property type="entry name" value="LDrepeatLR_classA_rpt"/>
</dbReference>
<comment type="caution">
    <text evidence="2">Lacks conserved residue(s) required for the propagation of feature annotation.</text>
</comment>
<keyword evidence="5" id="KW-1185">Reference proteome</keyword>
<dbReference type="Proteomes" id="UP000094527">
    <property type="component" value="Unassembled WGS sequence"/>
</dbReference>
<keyword evidence="3" id="KW-1133">Transmembrane helix</keyword>
<feature type="disulfide bond" evidence="2">
    <location>
        <begin position="53"/>
        <end position="71"/>
    </location>
</feature>
<dbReference type="CDD" id="cd00112">
    <property type="entry name" value="LDLa"/>
    <property type="match status" value="1"/>
</dbReference>
<evidence type="ECO:0000256" key="3">
    <source>
        <dbReference type="SAM" id="Phobius"/>
    </source>
</evidence>
<reference evidence="4 5" key="1">
    <citation type="journal article" date="2016" name="Genome Biol. Evol.">
        <title>Gene Family Evolution Reflects Adaptation to Soil Environmental Stressors in the Genome of the Collembolan Orchesella cincta.</title>
        <authorList>
            <person name="Faddeeva-Vakhrusheva A."/>
            <person name="Derks M.F."/>
            <person name="Anvar S.Y."/>
            <person name="Agamennone V."/>
            <person name="Suring W."/>
            <person name="Smit S."/>
            <person name="van Straalen N.M."/>
            <person name="Roelofs D."/>
        </authorList>
    </citation>
    <scope>NUCLEOTIDE SEQUENCE [LARGE SCALE GENOMIC DNA]</scope>
    <source>
        <tissue evidence="4">Mixed pool</tissue>
    </source>
</reference>
<name>A0A1D2MJY4_ORCCI</name>
<evidence type="ECO:0000313" key="5">
    <source>
        <dbReference type="Proteomes" id="UP000094527"/>
    </source>
</evidence>
<sequence length="84" mass="9430">MTMMMALPEKKTYFACLVVFLRFVKILSLVLPSVLLGFLVQPTDGCALSEYYCDNTRCISLDKFCNGVNDCGDGSDEPRFCSRK</sequence>
<feature type="disulfide bond" evidence="2">
    <location>
        <begin position="46"/>
        <end position="58"/>
    </location>
</feature>
<evidence type="ECO:0000313" key="4">
    <source>
        <dbReference type="EMBL" id="ODM93195.1"/>
    </source>
</evidence>